<feature type="transmembrane region" description="Helical" evidence="5">
    <location>
        <begin position="401"/>
        <end position="420"/>
    </location>
</feature>
<dbReference type="InterPro" id="IPR004995">
    <property type="entry name" value="Spore_Ger"/>
</dbReference>
<dbReference type="PIRSF" id="PIRSF005690">
    <property type="entry name" value="GerBA"/>
    <property type="match status" value="1"/>
</dbReference>
<dbReference type="PANTHER" id="PTHR22550">
    <property type="entry name" value="SPORE GERMINATION PROTEIN"/>
    <property type="match status" value="1"/>
</dbReference>
<proteinExistence type="inferred from homology"/>
<dbReference type="AlphaFoldDB" id="A0A944CNV0"/>
<evidence type="ECO:0000256" key="5">
    <source>
        <dbReference type="SAM" id="Phobius"/>
    </source>
</evidence>
<evidence type="ECO:0000313" key="6">
    <source>
        <dbReference type="EMBL" id="MBS8266045.1"/>
    </source>
</evidence>
<comment type="similarity">
    <text evidence="2 4">Belongs to the GerABKA family.</text>
</comment>
<keyword evidence="7" id="KW-1185">Reference proteome</keyword>
<name>A0A944CNV0_9BACI</name>
<feature type="transmembrane region" description="Helical" evidence="5">
    <location>
        <begin position="309"/>
        <end position="331"/>
    </location>
</feature>
<dbReference type="GO" id="GO:0009847">
    <property type="term" value="P:spore germination"/>
    <property type="evidence" value="ECO:0007669"/>
    <property type="project" value="UniProtKB-UniRule"/>
</dbReference>
<evidence type="ECO:0000256" key="3">
    <source>
        <dbReference type="ARBA" id="ARBA00023136"/>
    </source>
</evidence>
<dbReference type="InterPro" id="IPR050768">
    <property type="entry name" value="UPF0353/GerABKA_families"/>
</dbReference>
<keyword evidence="5" id="KW-0812">Transmembrane</keyword>
<gene>
    <name evidence="6" type="ORF">DYI25_16585</name>
</gene>
<dbReference type="PANTHER" id="PTHR22550:SF5">
    <property type="entry name" value="LEUCINE ZIPPER PROTEIN 4"/>
    <property type="match status" value="1"/>
</dbReference>
<evidence type="ECO:0000256" key="2">
    <source>
        <dbReference type="ARBA" id="ARBA00005278"/>
    </source>
</evidence>
<keyword evidence="3 4" id="KW-0472">Membrane</keyword>
<accession>A0A944CNV0</accession>
<comment type="caution">
    <text evidence="6">The sequence shown here is derived from an EMBL/GenBank/DDBJ whole genome shotgun (WGS) entry which is preliminary data.</text>
</comment>
<evidence type="ECO:0000256" key="4">
    <source>
        <dbReference type="PIRNR" id="PIRNR005690"/>
    </source>
</evidence>
<organism evidence="6 7">
    <name type="scientific">Mesobacillus boroniphilus</name>
    <dbReference type="NCBI Taxonomy" id="308892"/>
    <lineage>
        <taxon>Bacteria</taxon>
        <taxon>Bacillati</taxon>
        <taxon>Bacillota</taxon>
        <taxon>Bacilli</taxon>
        <taxon>Bacillales</taxon>
        <taxon>Bacillaceae</taxon>
        <taxon>Mesobacillus</taxon>
    </lineage>
</organism>
<evidence type="ECO:0000256" key="1">
    <source>
        <dbReference type="ARBA" id="ARBA00004141"/>
    </source>
</evidence>
<dbReference type="EMBL" id="QTKX01000002">
    <property type="protein sequence ID" value="MBS8266045.1"/>
    <property type="molecule type" value="Genomic_DNA"/>
</dbReference>
<feature type="transmembrane region" description="Helical" evidence="5">
    <location>
        <begin position="432"/>
        <end position="460"/>
    </location>
</feature>
<dbReference type="Proteomes" id="UP000761411">
    <property type="component" value="Unassembled WGS sequence"/>
</dbReference>
<dbReference type="RefSeq" id="WP_213370875.1">
    <property type="nucleotide sequence ID" value="NZ_QTKX01000002.1"/>
</dbReference>
<keyword evidence="5" id="KW-1133">Transmembrane helix</keyword>
<dbReference type="GO" id="GO:0005886">
    <property type="term" value="C:plasma membrane"/>
    <property type="evidence" value="ECO:0007669"/>
    <property type="project" value="UniProtKB-SubCell"/>
</dbReference>
<reference evidence="6 7" key="1">
    <citation type="journal article" date="2021" name="Microorganisms">
        <title>Bacterial Dimethylsulfoniopropionate Biosynthesis in the East China Sea.</title>
        <authorList>
            <person name="Liu J."/>
            <person name="Zhang Y."/>
            <person name="Liu J."/>
            <person name="Zhong H."/>
            <person name="Williams B.T."/>
            <person name="Zheng Y."/>
            <person name="Curson A.R.J."/>
            <person name="Sun C."/>
            <person name="Sun H."/>
            <person name="Song D."/>
            <person name="Wagner Mackenzie B."/>
            <person name="Bermejo Martinez A."/>
            <person name="Todd J.D."/>
            <person name="Zhang X.H."/>
        </authorList>
    </citation>
    <scope>NUCLEOTIDE SEQUENCE [LARGE SCALE GENOMIC DNA]</scope>
    <source>
        <strain evidence="6 7">ESS08</strain>
    </source>
</reference>
<evidence type="ECO:0000313" key="7">
    <source>
        <dbReference type="Proteomes" id="UP000761411"/>
    </source>
</evidence>
<dbReference type="Pfam" id="PF03323">
    <property type="entry name" value="GerA"/>
    <property type="match status" value="1"/>
</dbReference>
<sequence length="511" mass="56928">MLKEMLRLFKNQAPPTTEKLTGERMDLKEQPFSSNLQENLSVIRTLYSIPDNKDVKLREMYLEGFNKNAALIFISTISDVKSIEENILKPLVENTSANKKVKDVVSIQMVHEIAFVKDAVKNMNKGNALLLLDGEATAYILDCPDFQSRAIEKPDTEILIKGPKEAFNEKVVANISLLRKKIKNENLIVEAVEVSQRSHNDVFILYIRGLANEKLVNNVKERLGSLDANAIQNLSLLEGYIEERNYSLFPSVLTTERPDRAASFLEDGYIALLMDNSPDSLILPATFWSFFHSPEDHYLRIHYGNFTRALRMVALFITVFTSAIYIAITTYHAEMIPPDLLLAIASSRERVPFPAVIEILIMETAFELIREAGLRVPSPIGPTIGIVGALILGQAAVEANIISPIVIIVVALGGLSSFAVSDLSLNFAVRLIRFAFIFSAALIGIYGMTAFFAAGIFYLVSLKSFGVPYLAPLSPSYKSSKDTIFRRLVKNEKLRPGFLKTSDLQKKNDGA</sequence>
<comment type="subcellular location">
    <subcellularLocation>
        <location evidence="4">Cell membrane</location>
    </subcellularLocation>
    <subcellularLocation>
        <location evidence="1">Membrane</location>
        <topology evidence="1">Multi-pass membrane protein</topology>
    </subcellularLocation>
</comment>
<protein>
    <submittedName>
        <fullName evidence="6">Spore germination protein</fullName>
    </submittedName>
</protein>